<dbReference type="InterPro" id="IPR054333">
    <property type="entry name" value="REase-ARP-assoc"/>
</dbReference>
<accession>A0ABV1HYC1</accession>
<protein>
    <submittedName>
        <fullName evidence="1">Uncharacterized protein</fullName>
    </submittedName>
</protein>
<gene>
    <name evidence="1" type="ORF">WMO62_03570</name>
</gene>
<dbReference type="Proteomes" id="UP001470288">
    <property type="component" value="Unassembled WGS sequence"/>
</dbReference>
<dbReference type="RefSeq" id="WP_349143826.1">
    <property type="nucleotide sequence ID" value="NZ_JBBMFC010000004.1"/>
</dbReference>
<evidence type="ECO:0000313" key="2">
    <source>
        <dbReference type="Proteomes" id="UP001470288"/>
    </source>
</evidence>
<name>A0ABV1HYC1_9FIRM</name>
<dbReference type="Pfam" id="PF22558">
    <property type="entry name" value="REase-ARP"/>
    <property type="match status" value="1"/>
</dbReference>
<comment type="caution">
    <text evidence="1">The sequence shown here is derived from an EMBL/GenBank/DDBJ whole genome shotgun (WGS) entry which is preliminary data.</text>
</comment>
<dbReference type="EMBL" id="JBBMFC010000004">
    <property type="protein sequence ID" value="MEQ2577922.1"/>
    <property type="molecule type" value="Genomic_DNA"/>
</dbReference>
<organism evidence="1 2">
    <name type="scientific">Hominiventricola aquisgranensis</name>
    <dbReference type="NCBI Taxonomy" id="3133164"/>
    <lineage>
        <taxon>Bacteria</taxon>
        <taxon>Bacillati</taxon>
        <taxon>Bacillota</taxon>
        <taxon>Clostridia</taxon>
        <taxon>Lachnospirales</taxon>
        <taxon>Lachnospiraceae</taxon>
        <taxon>Hominiventricola</taxon>
    </lineage>
</organism>
<keyword evidence="2" id="KW-1185">Reference proteome</keyword>
<sequence length="279" mass="32688">MIRKETFAKKIQRMMGERVPDYIPRGSWQGHTYAHIFTDIEINFIDGMCPKFCNIKGELTDTVIKYHKGAAHMNSSQVVCISFFKKFFEKPEYENYLLEVLRKSGISIEQDEKIVSATFEYEPCEKEGTNFDFYLVLTGGKRISFEIKYTEAEFGGISVDKDESGKYDKKWDEIYKGMVDQSPFLNVNRETFYKTYYQINRNIVYAKADDYVVFLTPSANDAKALVAGRNYIDGMKNPHICNLYWEDVIGITQNTVKDCEELKDYYLKFHHKYIEILDQ</sequence>
<reference evidence="1 2" key="1">
    <citation type="submission" date="2024-03" db="EMBL/GenBank/DDBJ databases">
        <title>Human intestinal bacterial collection.</title>
        <authorList>
            <person name="Pauvert C."/>
            <person name="Hitch T.C.A."/>
            <person name="Clavel T."/>
        </authorList>
    </citation>
    <scope>NUCLEOTIDE SEQUENCE [LARGE SCALE GENOMIC DNA]</scope>
    <source>
        <strain evidence="1 2">CLA-AA-H78B</strain>
    </source>
</reference>
<proteinExistence type="predicted"/>
<evidence type="ECO:0000313" key="1">
    <source>
        <dbReference type="EMBL" id="MEQ2577922.1"/>
    </source>
</evidence>